<protein>
    <submittedName>
        <fullName evidence="3 4">Uncharacterized protein</fullName>
    </submittedName>
</protein>
<reference evidence="3 4" key="1">
    <citation type="submission" date="2025-04" db="UniProtKB">
        <authorList>
            <consortium name="RefSeq"/>
        </authorList>
    </citation>
    <scope>IDENTIFICATION</scope>
</reference>
<dbReference type="KEGG" id="nta:107809410"/>
<feature type="compositionally biased region" description="Acidic residues" evidence="2">
    <location>
        <begin position="102"/>
        <end position="131"/>
    </location>
</feature>
<gene>
    <name evidence="3 4" type="primary">LOC107809410</name>
</gene>
<dbReference type="RefSeq" id="XP_016489529.1">
    <property type="nucleotide sequence ID" value="XM_016634043.1"/>
</dbReference>
<organism evidence="4">
    <name type="scientific">Nicotiana tabacum</name>
    <name type="common">Common tobacco</name>
    <dbReference type="NCBI Taxonomy" id="4097"/>
    <lineage>
        <taxon>Eukaryota</taxon>
        <taxon>Viridiplantae</taxon>
        <taxon>Streptophyta</taxon>
        <taxon>Embryophyta</taxon>
        <taxon>Tracheophyta</taxon>
        <taxon>Spermatophyta</taxon>
        <taxon>Magnoliopsida</taxon>
        <taxon>eudicotyledons</taxon>
        <taxon>Gunneridae</taxon>
        <taxon>Pentapetalae</taxon>
        <taxon>asterids</taxon>
        <taxon>lamiids</taxon>
        <taxon>Solanales</taxon>
        <taxon>Solanaceae</taxon>
        <taxon>Nicotianoideae</taxon>
        <taxon>Nicotianeae</taxon>
        <taxon>Nicotiana</taxon>
    </lineage>
</organism>
<name>A0A1S4BKY1_TOBAC</name>
<evidence type="ECO:0000313" key="4">
    <source>
        <dbReference type="RefSeq" id="XP_016489529.1"/>
    </source>
</evidence>
<evidence type="ECO:0000313" key="3">
    <source>
        <dbReference type="RefSeq" id="XP_016489528.1"/>
    </source>
</evidence>
<feature type="region of interest" description="Disordered" evidence="2">
    <location>
        <begin position="100"/>
        <end position="137"/>
    </location>
</feature>
<evidence type="ECO:0000256" key="2">
    <source>
        <dbReference type="SAM" id="MobiDB-lite"/>
    </source>
</evidence>
<keyword evidence="1" id="KW-0175">Coiled coil</keyword>
<dbReference type="PaxDb" id="4097-A0A1S4BKY1"/>
<dbReference type="RefSeq" id="XP_016489528.1">
    <property type="nucleotide sequence ID" value="XM_016634042.1"/>
</dbReference>
<accession>A0A1S4BKY1</accession>
<feature type="coiled-coil region" evidence="1">
    <location>
        <begin position="4"/>
        <end position="31"/>
    </location>
</feature>
<evidence type="ECO:0000256" key="1">
    <source>
        <dbReference type="SAM" id="Coils"/>
    </source>
</evidence>
<dbReference type="AlphaFoldDB" id="A0A1S4BKY1"/>
<proteinExistence type="predicted"/>
<sequence>MSKIAKLEIDLLKLKAEVVDARANADEVRAKADKNVAIYLKDASKARAKLREDSNRERRSNEYAWCKSRRETLDEIYGKGFDLSGEIEQAKEDEFDAKFLISDDEDNEEGAGEGEGSDGVDGDIVPEEEMAESPRVD</sequence>